<dbReference type="Gene3D" id="1.10.510.10">
    <property type="entry name" value="Transferase(Phosphotransferase) domain 1"/>
    <property type="match status" value="1"/>
</dbReference>
<dbReference type="SUPFAM" id="SSF56112">
    <property type="entry name" value="Protein kinase-like (PK-like)"/>
    <property type="match status" value="1"/>
</dbReference>
<dbReference type="Gene3D" id="3.30.200.20">
    <property type="entry name" value="Phosphorylase Kinase, domain 1"/>
    <property type="match status" value="1"/>
</dbReference>
<proteinExistence type="predicted"/>
<dbReference type="GO" id="GO:0005524">
    <property type="term" value="F:ATP binding"/>
    <property type="evidence" value="ECO:0007669"/>
    <property type="project" value="UniProtKB-UniRule"/>
</dbReference>
<accession>A0A517VEB6</accession>
<feature type="binding site" evidence="7">
    <location>
        <position position="45"/>
    </location>
    <ligand>
        <name>ATP</name>
        <dbReference type="ChEBI" id="CHEBI:30616"/>
    </ligand>
</feature>
<dbReference type="PANTHER" id="PTHR43289:SF6">
    <property type="entry name" value="SERINE_THREONINE-PROTEIN KINASE NEKL-3"/>
    <property type="match status" value="1"/>
</dbReference>
<evidence type="ECO:0000256" key="7">
    <source>
        <dbReference type="PROSITE-ProRule" id="PRU10141"/>
    </source>
</evidence>
<evidence type="ECO:0000313" key="11">
    <source>
        <dbReference type="Proteomes" id="UP000316855"/>
    </source>
</evidence>
<keyword evidence="11" id="KW-1185">Reference proteome</keyword>
<dbReference type="InterPro" id="IPR008271">
    <property type="entry name" value="Ser/Thr_kinase_AS"/>
</dbReference>
<organism evidence="10 11">
    <name type="scientific">Gimesia algae</name>
    <dbReference type="NCBI Taxonomy" id="2527971"/>
    <lineage>
        <taxon>Bacteria</taxon>
        <taxon>Pseudomonadati</taxon>
        <taxon>Planctomycetota</taxon>
        <taxon>Planctomycetia</taxon>
        <taxon>Planctomycetales</taxon>
        <taxon>Planctomycetaceae</taxon>
        <taxon>Gimesia</taxon>
    </lineage>
</organism>
<protein>
    <recommendedName>
        <fullName evidence="1">non-specific serine/threonine protein kinase</fullName>
        <ecNumber evidence="1">2.7.11.1</ecNumber>
    </recommendedName>
</protein>
<name>A0A517VEB6_9PLAN</name>
<dbReference type="Pfam" id="PF00069">
    <property type="entry name" value="Pkinase"/>
    <property type="match status" value="1"/>
</dbReference>
<evidence type="ECO:0000256" key="3">
    <source>
        <dbReference type="ARBA" id="ARBA00022679"/>
    </source>
</evidence>
<keyword evidence="4 7" id="KW-0547">Nucleotide-binding</keyword>
<reference evidence="10 11" key="1">
    <citation type="submission" date="2019-02" db="EMBL/GenBank/DDBJ databases">
        <title>Deep-cultivation of Planctomycetes and their phenomic and genomic characterization uncovers novel biology.</title>
        <authorList>
            <person name="Wiegand S."/>
            <person name="Jogler M."/>
            <person name="Boedeker C."/>
            <person name="Pinto D."/>
            <person name="Vollmers J."/>
            <person name="Rivas-Marin E."/>
            <person name="Kohn T."/>
            <person name="Peeters S.H."/>
            <person name="Heuer A."/>
            <person name="Rast P."/>
            <person name="Oberbeckmann S."/>
            <person name="Bunk B."/>
            <person name="Jeske O."/>
            <person name="Meyerdierks A."/>
            <person name="Storesund J.E."/>
            <person name="Kallscheuer N."/>
            <person name="Luecker S."/>
            <person name="Lage O.M."/>
            <person name="Pohl T."/>
            <person name="Merkel B.J."/>
            <person name="Hornburger P."/>
            <person name="Mueller R.-W."/>
            <person name="Bruemmer F."/>
            <person name="Labrenz M."/>
            <person name="Spormann A.M."/>
            <person name="Op den Camp H."/>
            <person name="Overmann J."/>
            <person name="Amann R."/>
            <person name="Jetten M.S.M."/>
            <person name="Mascher T."/>
            <person name="Medema M.H."/>
            <person name="Devos D.P."/>
            <person name="Kaster A.-K."/>
            <person name="Ovreas L."/>
            <person name="Rohde M."/>
            <person name="Galperin M.Y."/>
            <person name="Jogler C."/>
        </authorList>
    </citation>
    <scope>NUCLEOTIDE SEQUENCE [LARGE SCALE GENOMIC DNA]</scope>
    <source>
        <strain evidence="10 11">Pan161</strain>
    </source>
</reference>
<dbReference type="EC" id="2.7.11.1" evidence="1"/>
<dbReference type="AlphaFoldDB" id="A0A517VEB6"/>
<dbReference type="CDD" id="cd14014">
    <property type="entry name" value="STKc_PknB_like"/>
    <property type="match status" value="1"/>
</dbReference>
<sequence>MNTHEHESAPDRLGEYLIEKKIGAGGMGSVYLATNIHNDQHVAIKILPSALAREPGFVERFHREIEALKKMHNPYVIEFYDSGVENDIYYYVMEYVDGETLTKRLRREKRIDWKTVVNISIQICSALKASHDAGIIHRDLKPSNLILKDDNTVKLADFGVAQLFATEKLTVTGGIIGTAEYMSPEQAEGKRVTRQSDLYSLGAVMYVMLTGRPPFSGKTMLAIIQKQKYGQFDRPGRYVDDLPIWLEEIVCQLLEKEPQKRFPDAYVLSRRLQEVINKYEMSTSDNTYALSGSDDPSVTPTLVQSASEPEAGAGTLMQGLMRAQLESESTGSKLSQIFDNTYFLLGMLAVLIAGGYFWFQERELTPQEMFSQGKQILQQPENPEWYTARDKFLLPLLESDPEQWEEVVQPLMERIKVYEIRSRAGMTAKRRSRTGPLNETQRFMLLAQHYLETGNLTQAEIILSALVDILKENSENADNTKQNEMQDLAQQMLNELQNDSSRTAERFIMLTQSMANADALVNENKFDEAARVWKALIILYEQDQAQVAKDMVQKARQKLETLPALKQAAQTKSDSQKENTNND</sequence>
<dbReference type="Proteomes" id="UP000316855">
    <property type="component" value="Chromosome"/>
</dbReference>
<dbReference type="InterPro" id="IPR011009">
    <property type="entry name" value="Kinase-like_dom_sf"/>
</dbReference>
<evidence type="ECO:0000313" key="10">
    <source>
        <dbReference type="EMBL" id="QDT91339.1"/>
    </source>
</evidence>
<evidence type="ECO:0000256" key="5">
    <source>
        <dbReference type="ARBA" id="ARBA00022777"/>
    </source>
</evidence>
<dbReference type="PANTHER" id="PTHR43289">
    <property type="entry name" value="MITOGEN-ACTIVATED PROTEIN KINASE KINASE KINASE 20-RELATED"/>
    <property type="match status" value="1"/>
</dbReference>
<evidence type="ECO:0000256" key="1">
    <source>
        <dbReference type="ARBA" id="ARBA00012513"/>
    </source>
</evidence>
<dbReference type="SMART" id="SM00220">
    <property type="entry name" value="S_TKc"/>
    <property type="match status" value="1"/>
</dbReference>
<feature type="region of interest" description="Disordered" evidence="8">
    <location>
        <begin position="562"/>
        <end position="583"/>
    </location>
</feature>
<keyword evidence="2" id="KW-0723">Serine/threonine-protein kinase</keyword>
<dbReference type="KEGG" id="gax:Pan161_29960"/>
<dbReference type="FunFam" id="1.10.510.10:FF:000021">
    <property type="entry name" value="Serine/threonine protein kinase"/>
    <property type="match status" value="1"/>
</dbReference>
<dbReference type="InterPro" id="IPR000719">
    <property type="entry name" value="Prot_kinase_dom"/>
</dbReference>
<keyword evidence="3 10" id="KW-0808">Transferase</keyword>
<feature type="domain" description="Protein kinase" evidence="9">
    <location>
        <begin position="16"/>
        <end position="276"/>
    </location>
</feature>
<dbReference type="PROSITE" id="PS00108">
    <property type="entry name" value="PROTEIN_KINASE_ST"/>
    <property type="match status" value="1"/>
</dbReference>
<dbReference type="EMBL" id="CP036343">
    <property type="protein sequence ID" value="QDT91339.1"/>
    <property type="molecule type" value="Genomic_DNA"/>
</dbReference>
<evidence type="ECO:0000256" key="8">
    <source>
        <dbReference type="SAM" id="MobiDB-lite"/>
    </source>
</evidence>
<keyword evidence="6 7" id="KW-0067">ATP-binding</keyword>
<dbReference type="PROSITE" id="PS50011">
    <property type="entry name" value="PROTEIN_KINASE_DOM"/>
    <property type="match status" value="1"/>
</dbReference>
<feature type="compositionally biased region" description="Polar residues" evidence="8">
    <location>
        <begin position="568"/>
        <end position="583"/>
    </location>
</feature>
<dbReference type="InterPro" id="IPR017441">
    <property type="entry name" value="Protein_kinase_ATP_BS"/>
</dbReference>
<evidence type="ECO:0000256" key="2">
    <source>
        <dbReference type="ARBA" id="ARBA00022527"/>
    </source>
</evidence>
<keyword evidence="5 10" id="KW-0418">Kinase</keyword>
<gene>
    <name evidence="10" type="primary">prkC_10</name>
    <name evidence="10" type="ORF">Pan161_29960</name>
</gene>
<evidence type="ECO:0000259" key="9">
    <source>
        <dbReference type="PROSITE" id="PS50011"/>
    </source>
</evidence>
<evidence type="ECO:0000256" key="4">
    <source>
        <dbReference type="ARBA" id="ARBA00022741"/>
    </source>
</evidence>
<dbReference type="PROSITE" id="PS00107">
    <property type="entry name" value="PROTEIN_KINASE_ATP"/>
    <property type="match status" value="1"/>
</dbReference>
<dbReference type="GO" id="GO:0004674">
    <property type="term" value="F:protein serine/threonine kinase activity"/>
    <property type="evidence" value="ECO:0007669"/>
    <property type="project" value="UniProtKB-KW"/>
</dbReference>
<evidence type="ECO:0000256" key="6">
    <source>
        <dbReference type="ARBA" id="ARBA00022840"/>
    </source>
</evidence>